<gene>
    <name evidence="1" type="ORF">P9989_18965</name>
</gene>
<dbReference type="Proteomes" id="UP001221597">
    <property type="component" value="Chromosome"/>
</dbReference>
<keyword evidence="2" id="KW-1185">Reference proteome</keyword>
<dbReference type="EMBL" id="CP121671">
    <property type="protein sequence ID" value="WFT74412.1"/>
    <property type="molecule type" value="Genomic_DNA"/>
</dbReference>
<protein>
    <submittedName>
        <fullName evidence="1">Uncharacterized protein</fullName>
    </submittedName>
</protein>
<reference evidence="1 2" key="1">
    <citation type="submission" date="2023-04" db="EMBL/GenBank/DDBJ databases">
        <title>Genome sequence of Halobacillus naozhouensis KACC 21980.</title>
        <authorList>
            <person name="Kim S."/>
            <person name="Heo J."/>
            <person name="Kwon S.-W."/>
        </authorList>
    </citation>
    <scope>NUCLEOTIDE SEQUENCE [LARGE SCALE GENOMIC DNA]</scope>
    <source>
        <strain evidence="1 2">KCTC 13234</strain>
    </source>
</reference>
<evidence type="ECO:0000313" key="1">
    <source>
        <dbReference type="EMBL" id="WFT74412.1"/>
    </source>
</evidence>
<name>A0ABY8IYH1_9BACI</name>
<organism evidence="1 2">
    <name type="scientific">Halobacillus naozhouensis</name>
    <dbReference type="NCBI Taxonomy" id="554880"/>
    <lineage>
        <taxon>Bacteria</taxon>
        <taxon>Bacillati</taxon>
        <taxon>Bacillota</taxon>
        <taxon>Bacilli</taxon>
        <taxon>Bacillales</taxon>
        <taxon>Bacillaceae</taxon>
        <taxon>Halobacillus</taxon>
    </lineage>
</organism>
<sequence length="259" mass="30342">MKYAVSVTDTSYVKEIEESGKKIIESLTNFANDLKKFTTFEDPRGIVFHDLKSATELYSEIPLPAYTSRDLIHLNPLTEVWRDIFLASTRGKDVTKAVEYYSSLEEVDVAMIAAHELTHHADFFHDDFEGDEENMWFEEGMCEYIPRRLMLSEERFKEITEVENLLIETYKGDYGEYTLDQFGKAGYRQGESPGYAGDFYDYWRSAETIKALVEVYCEGNVEKLVDIYKEWDEEELLHLFFIKRLGLSDEQARRLWLKS</sequence>
<proteinExistence type="predicted"/>
<dbReference type="RefSeq" id="WP_283076409.1">
    <property type="nucleotide sequence ID" value="NZ_CP121671.1"/>
</dbReference>
<evidence type="ECO:0000313" key="2">
    <source>
        <dbReference type="Proteomes" id="UP001221597"/>
    </source>
</evidence>
<accession>A0ABY8IYH1</accession>